<accession>A0A0P1FDP1</accession>
<dbReference type="Proteomes" id="UP000051086">
    <property type="component" value="Unassembled WGS sequence"/>
</dbReference>
<feature type="transmembrane region" description="Helical" evidence="2">
    <location>
        <begin position="189"/>
        <end position="206"/>
    </location>
</feature>
<evidence type="ECO:0000313" key="6">
    <source>
        <dbReference type="EMBL" id="CUH72614.1"/>
    </source>
</evidence>
<dbReference type="Pfam" id="PF04536">
    <property type="entry name" value="TPM_phosphatase"/>
    <property type="match status" value="1"/>
</dbReference>
<feature type="compositionally biased region" description="Gly residues" evidence="1">
    <location>
        <begin position="337"/>
        <end position="351"/>
    </location>
</feature>
<dbReference type="RefSeq" id="WP_082626306.1">
    <property type="nucleotide sequence ID" value="NZ_CYSB01000026.1"/>
</dbReference>
<keyword evidence="2" id="KW-0812">Transmembrane</keyword>
<evidence type="ECO:0000313" key="7">
    <source>
        <dbReference type="Proteomes" id="UP000051086"/>
    </source>
</evidence>
<dbReference type="Proteomes" id="UP000051887">
    <property type="component" value="Unassembled WGS sequence"/>
</dbReference>
<reference evidence="6 8" key="1">
    <citation type="submission" date="2015-09" db="EMBL/GenBank/DDBJ databases">
        <authorList>
            <consortium name="Swine Surveillance"/>
        </authorList>
    </citation>
    <scope>NUCLEOTIDE SEQUENCE [LARGE SCALE GENOMIC DNA]</scope>
    <source>
        <strain evidence="6 8">5120</strain>
    </source>
</reference>
<keyword evidence="2" id="KW-1133">Transmembrane helix</keyword>
<keyword evidence="3" id="KW-0732">Signal</keyword>
<name>A0A0P1FDP1_9RHOB</name>
<keyword evidence="7" id="KW-1185">Reference proteome</keyword>
<evidence type="ECO:0000256" key="2">
    <source>
        <dbReference type="SAM" id="Phobius"/>
    </source>
</evidence>
<protein>
    <recommendedName>
        <fullName evidence="4">TPM domain-containing protein</fullName>
    </recommendedName>
</protein>
<evidence type="ECO:0000313" key="8">
    <source>
        <dbReference type="Proteomes" id="UP000051887"/>
    </source>
</evidence>
<reference evidence="5 7" key="2">
    <citation type="submission" date="2015-09" db="EMBL/GenBank/DDBJ databases">
        <authorList>
            <person name="Rodrigo-Torres L."/>
            <person name="Arahal D.R."/>
        </authorList>
    </citation>
    <scope>NUCLEOTIDE SEQUENCE [LARGE SCALE GENOMIC DNA]</scope>
    <source>
        <strain evidence="5 7">CECT 5118</strain>
    </source>
</reference>
<organism evidence="6 8">
    <name type="scientific">Thalassovita autumnalis</name>
    <dbReference type="NCBI Taxonomy" id="2072972"/>
    <lineage>
        <taxon>Bacteria</taxon>
        <taxon>Pseudomonadati</taxon>
        <taxon>Pseudomonadota</taxon>
        <taxon>Alphaproteobacteria</taxon>
        <taxon>Rhodobacterales</taxon>
        <taxon>Roseobacteraceae</taxon>
        <taxon>Thalassovita</taxon>
    </lineage>
</organism>
<feature type="region of interest" description="Disordered" evidence="1">
    <location>
        <begin position="321"/>
        <end position="351"/>
    </location>
</feature>
<evidence type="ECO:0000256" key="3">
    <source>
        <dbReference type="SAM" id="SignalP"/>
    </source>
</evidence>
<feature type="signal peptide" evidence="3">
    <location>
        <begin position="1"/>
        <end position="19"/>
    </location>
</feature>
<dbReference type="AlphaFoldDB" id="A0A0P1FDP1"/>
<dbReference type="PANTHER" id="PTHR30373">
    <property type="entry name" value="UPF0603 PROTEIN YGCG"/>
    <property type="match status" value="1"/>
</dbReference>
<keyword evidence="2" id="KW-0472">Membrane</keyword>
<sequence length="351" mass="38878">MRFLAYALLCLLLSLSATRAQQYPAYNDIYVNDFAELLDLGHESILRRNLARLRDDHGIELTVVTIGSMLDYGHEGNIEVFATGLFNSWGVGDATRNDGAMLLVAVEDRVLRIEVGAGYGDSKDVSTKRIIDRIIVPQFSQDNYANGIMEGADALIVELSGVEEEVSSGEVIYPPGYEPPGFFERNAKWFYAATTPVAGIGAFFFMRWRRRRPRICPVDGQRMQLVPEDLDDALLNDGQVKEEQLKSVDYDVWECGQCGHRTIEAYRGWFSGYGACRTCKYRTLESESTVLEHATTSSTGRRRVDYECQHCGDTWSATEIIPRKERSSSSSSSSSSFGGGSSSGGGSSGSW</sequence>
<proteinExistence type="predicted"/>
<feature type="chain" id="PRO_5009792383" description="TPM domain-containing protein" evidence="3">
    <location>
        <begin position="20"/>
        <end position="351"/>
    </location>
</feature>
<dbReference type="PANTHER" id="PTHR30373:SF2">
    <property type="entry name" value="UPF0603 PROTEIN YGCG"/>
    <property type="match status" value="1"/>
</dbReference>
<evidence type="ECO:0000259" key="4">
    <source>
        <dbReference type="Pfam" id="PF04536"/>
    </source>
</evidence>
<feature type="domain" description="TPM" evidence="4">
    <location>
        <begin position="31"/>
        <end position="156"/>
    </location>
</feature>
<dbReference type="EMBL" id="CYSC01000033">
    <property type="protein sequence ID" value="CUH72614.1"/>
    <property type="molecule type" value="Genomic_DNA"/>
</dbReference>
<dbReference type="EMBL" id="CYSB01000026">
    <property type="protein sequence ID" value="CUH66350.1"/>
    <property type="molecule type" value="Genomic_DNA"/>
</dbReference>
<dbReference type="OrthoDB" id="9810918at2"/>
<evidence type="ECO:0000256" key="1">
    <source>
        <dbReference type="SAM" id="MobiDB-lite"/>
    </source>
</evidence>
<dbReference type="InterPro" id="IPR007621">
    <property type="entry name" value="TPM_dom"/>
</dbReference>
<gene>
    <name evidence="5" type="ORF">TL5118_01709</name>
    <name evidence="6" type="ORF">TL5120_02411</name>
</gene>
<dbReference type="Gene3D" id="3.10.310.50">
    <property type="match status" value="1"/>
</dbReference>
<evidence type="ECO:0000313" key="5">
    <source>
        <dbReference type="EMBL" id="CUH66350.1"/>
    </source>
</evidence>